<dbReference type="OMA" id="MAKVAMW"/>
<accession>N1PZC6</accession>
<dbReference type="Proteomes" id="UP000016933">
    <property type="component" value="Unassembled WGS sequence"/>
</dbReference>
<dbReference type="OrthoDB" id="10392570at2759"/>
<evidence type="ECO:0000313" key="3">
    <source>
        <dbReference type="Proteomes" id="UP000016933"/>
    </source>
</evidence>
<organism evidence="2 3">
    <name type="scientific">Dothistroma septosporum (strain NZE10 / CBS 128990)</name>
    <name type="common">Red band needle blight fungus</name>
    <name type="synonym">Mycosphaerella pini</name>
    <dbReference type="NCBI Taxonomy" id="675120"/>
    <lineage>
        <taxon>Eukaryota</taxon>
        <taxon>Fungi</taxon>
        <taxon>Dikarya</taxon>
        <taxon>Ascomycota</taxon>
        <taxon>Pezizomycotina</taxon>
        <taxon>Dothideomycetes</taxon>
        <taxon>Dothideomycetidae</taxon>
        <taxon>Mycosphaerellales</taxon>
        <taxon>Mycosphaerellaceae</taxon>
        <taxon>Dothistroma</taxon>
    </lineage>
</organism>
<dbReference type="HOGENOM" id="CLU_1378089_0_0_1"/>
<dbReference type="EMBL" id="KB446536">
    <property type="protein sequence ID" value="EME47730.1"/>
    <property type="molecule type" value="Genomic_DNA"/>
</dbReference>
<name>N1PZC6_DOTSN</name>
<evidence type="ECO:0000256" key="1">
    <source>
        <dbReference type="SAM" id="MobiDB-lite"/>
    </source>
</evidence>
<protein>
    <submittedName>
        <fullName evidence="2">Uncharacterized protein</fullName>
    </submittedName>
</protein>
<feature type="region of interest" description="Disordered" evidence="1">
    <location>
        <begin position="1"/>
        <end position="45"/>
    </location>
</feature>
<proteinExistence type="predicted"/>
<dbReference type="AlphaFoldDB" id="N1PZC6"/>
<keyword evidence="3" id="KW-1185">Reference proteome</keyword>
<sequence>MLSLKHKSPKAGSPVQQGAYPAKQDKSVDQGTQQPARREERSVESQEVVVIVRHFGDKKARLKGKDPVQVKEGTGEVDGEMSLTELYRELRQLALLSVGMKATTPGFHGSLLIQAPGHERVALVNEQDWKQHRGLLKVRATRLMLDFDIDSLEVKETTKSSSWLDKARGKAMAKVAMWDDAIKREKSAQQEQFNNPWM</sequence>
<gene>
    <name evidence="2" type="ORF">DOTSEDRAFT_69616</name>
</gene>
<reference evidence="3" key="1">
    <citation type="journal article" date="2012" name="PLoS Genet.">
        <title>The genomes of the fungal plant pathogens Cladosporium fulvum and Dothistroma septosporum reveal adaptation to different hosts and lifestyles but also signatures of common ancestry.</title>
        <authorList>
            <person name="de Wit P.J.G.M."/>
            <person name="van der Burgt A."/>
            <person name="Oekmen B."/>
            <person name="Stergiopoulos I."/>
            <person name="Abd-Elsalam K.A."/>
            <person name="Aerts A.L."/>
            <person name="Bahkali A.H."/>
            <person name="Beenen H.G."/>
            <person name="Chettri P."/>
            <person name="Cox M.P."/>
            <person name="Datema E."/>
            <person name="de Vries R.P."/>
            <person name="Dhillon B."/>
            <person name="Ganley A.R."/>
            <person name="Griffiths S.A."/>
            <person name="Guo Y."/>
            <person name="Hamelin R.C."/>
            <person name="Henrissat B."/>
            <person name="Kabir M.S."/>
            <person name="Jashni M.K."/>
            <person name="Kema G."/>
            <person name="Klaubauf S."/>
            <person name="Lapidus A."/>
            <person name="Levasseur A."/>
            <person name="Lindquist E."/>
            <person name="Mehrabi R."/>
            <person name="Ohm R.A."/>
            <person name="Owen T.J."/>
            <person name="Salamov A."/>
            <person name="Schwelm A."/>
            <person name="Schijlen E."/>
            <person name="Sun H."/>
            <person name="van den Burg H.A."/>
            <person name="van Ham R.C.H.J."/>
            <person name="Zhang S."/>
            <person name="Goodwin S.B."/>
            <person name="Grigoriev I.V."/>
            <person name="Collemare J."/>
            <person name="Bradshaw R.E."/>
        </authorList>
    </citation>
    <scope>NUCLEOTIDE SEQUENCE [LARGE SCALE GENOMIC DNA]</scope>
    <source>
        <strain evidence="3">NZE10 / CBS 128990</strain>
    </source>
</reference>
<reference evidence="2 3" key="2">
    <citation type="journal article" date="2012" name="PLoS Pathog.">
        <title>Diverse lifestyles and strategies of plant pathogenesis encoded in the genomes of eighteen Dothideomycetes fungi.</title>
        <authorList>
            <person name="Ohm R.A."/>
            <person name="Feau N."/>
            <person name="Henrissat B."/>
            <person name="Schoch C.L."/>
            <person name="Horwitz B.A."/>
            <person name="Barry K.W."/>
            <person name="Condon B.J."/>
            <person name="Copeland A.C."/>
            <person name="Dhillon B."/>
            <person name="Glaser F."/>
            <person name="Hesse C.N."/>
            <person name="Kosti I."/>
            <person name="LaButti K."/>
            <person name="Lindquist E.A."/>
            <person name="Lucas S."/>
            <person name="Salamov A.A."/>
            <person name="Bradshaw R.E."/>
            <person name="Ciuffetti L."/>
            <person name="Hamelin R.C."/>
            <person name="Kema G.H.J."/>
            <person name="Lawrence C."/>
            <person name="Scott J.A."/>
            <person name="Spatafora J.W."/>
            <person name="Turgeon B.G."/>
            <person name="de Wit P.J.G.M."/>
            <person name="Zhong S."/>
            <person name="Goodwin S.B."/>
            <person name="Grigoriev I.V."/>
        </authorList>
    </citation>
    <scope>NUCLEOTIDE SEQUENCE [LARGE SCALE GENOMIC DNA]</scope>
    <source>
        <strain evidence="3">NZE10 / CBS 128990</strain>
    </source>
</reference>
<evidence type="ECO:0000313" key="2">
    <source>
        <dbReference type="EMBL" id="EME47730.1"/>
    </source>
</evidence>